<dbReference type="Pfam" id="PF00379">
    <property type="entry name" value="Chitin_bind_4"/>
    <property type="match status" value="1"/>
</dbReference>
<protein>
    <submittedName>
        <fullName evidence="4">Uncharacterized protein</fullName>
    </submittedName>
</protein>
<feature type="chain" id="PRO_5040652841" evidence="3">
    <location>
        <begin position="17"/>
        <end position="122"/>
    </location>
</feature>
<evidence type="ECO:0000313" key="5">
    <source>
        <dbReference type="EMBL" id="CAH1988022.1"/>
    </source>
</evidence>
<proteinExistence type="predicted"/>
<feature type="signal peptide" evidence="3">
    <location>
        <begin position="1"/>
        <end position="16"/>
    </location>
</feature>
<dbReference type="InterPro" id="IPR000618">
    <property type="entry name" value="Insect_cuticle"/>
</dbReference>
<evidence type="ECO:0000313" key="6">
    <source>
        <dbReference type="Proteomes" id="UP001152888"/>
    </source>
</evidence>
<evidence type="ECO:0000256" key="2">
    <source>
        <dbReference type="PROSITE-ProRule" id="PRU00497"/>
    </source>
</evidence>
<dbReference type="GO" id="GO:0008010">
    <property type="term" value="F:structural constituent of chitin-based larval cuticle"/>
    <property type="evidence" value="ECO:0007669"/>
    <property type="project" value="TreeGrafter"/>
</dbReference>
<dbReference type="PROSITE" id="PS51155">
    <property type="entry name" value="CHIT_BIND_RR_2"/>
    <property type="match status" value="1"/>
</dbReference>
<dbReference type="OrthoDB" id="6689392at2759"/>
<dbReference type="PANTHER" id="PTHR10380:SF173">
    <property type="entry name" value="CUTICULAR PROTEIN 47EF, ISOFORM C-RELATED"/>
    <property type="match status" value="1"/>
</dbReference>
<organism evidence="4 6">
    <name type="scientific">Acanthoscelides obtectus</name>
    <name type="common">Bean weevil</name>
    <name type="synonym">Bruchus obtectus</name>
    <dbReference type="NCBI Taxonomy" id="200917"/>
    <lineage>
        <taxon>Eukaryota</taxon>
        <taxon>Metazoa</taxon>
        <taxon>Ecdysozoa</taxon>
        <taxon>Arthropoda</taxon>
        <taxon>Hexapoda</taxon>
        <taxon>Insecta</taxon>
        <taxon>Pterygota</taxon>
        <taxon>Neoptera</taxon>
        <taxon>Endopterygota</taxon>
        <taxon>Coleoptera</taxon>
        <taxon>Polyphaga</taxon>
        <taxon>Cucujiformia</taxon>
        <taxon>Chrysomeloidea</taxon>
        <taxon>Chrysomelidae</taxon>
        <taxon>Bruchinae</taxon>
        <taxon>Bruchini</taxon>
        <taxon>Acanthoscelides</taxon>
    </lineage>
</organism>
<dbReference type="InterPro" id="IPR050468">
    <property type="entry name" value="Cuticle_Struct_Prot"/>
</dbReference>
<reference evidence="4" key="1">
    <citation type="submission" date="2022-03" db="EMBL/GenBank/DDBJ databases">
        <authorList>
            <person name="Sayadi A."/>
        </authorList>
    </citation>
    <scope>NUCLEOTIDE SEQUENCE</scope>
</reference>
<dbReference type="EMBL" id="CAKOFQ010007035">
    <property type="protein sequence ID" value="CAH1988022.1"/>
    <property type="molecule type" value="Genomic_DNA"/>
</dbReference>
<dbReference type="PANTHER" id="PTHR10380">
    <property type="entry name" value="CUTICLE PROTEIN"/>
    <property type="match status" value="1"/>
</dbReference>
<dbReference type="GO" id="GO:0062129">
    <property type="term" value="C:chitin-based extracellular matrix"/>
    <property type="evidence" value="ECO:0007669"/>
    <property type="project" value="TreeGrafter"/>
</dbReference>
<evidence type="ECO:0000313" key="4">
    <source>
        <dbReference type="EMBL" id="CAH1983129.1"/>
    </source>
</evidence>
<keyword evidence="3" id="KW-0732">Signal</keyword>
<keyword evidence="1 2" id="KW-0193">Cuticle</keyword>
<gene>
    <name evidence="4" type="ORF">ACAOBT_LOCUS15389</name>
    <name evidence="5" type="ORF">ACAOBT_LOCUS18228</name>
</gene>
<dbReference type="Proteomes" id="UP001152888">
    <property type="component" value="Unassembled WGS sequence"/>
</dbReference>
<comment type="caution">
    <text evidence="4">The sequence shown here is derived from an EMBL/GenBank/DDBJ whole genome shotgun (WGS) entry which is preliminary data.</text>
</comment>
<evidence type="ECO:0000256" key="3">
    <source>
        <dbReference type="SAM" id="SignalP"/>
    </source>
</evidence>
<dbReference type="EMBL" id="CAKOFQ010006932">
    <property type="protein sequence ID" value="CAH1983129.1"/>
    <property type="molecule type" value="Genomic_DNA"/>
</dbReference>
<evidence type="ECO:0000256" key="1">
    <source>
        <dbReference type="ARBA" id="ARBA00022460"/>
    </source>
</evidence>
<sequence length="122" mass="13622">MWSSFVVFFCIAVAFCDRVSREDEKSHHIPDRSVYNISYAASDGTERHETGLLRQKGDTSFLVVKGIYSWLTARGTWQVTYEADENGFRSETVLLPPRLRAPILNIRIQTNGIASLVGGGLG</sequence>
<accession>A0A9P0KVA4</accession>
<keyword evidence="6" id="KW-1185">Reference proteome</keyword>
<dbReference type="AlphaFoldDB" id="A0A9P0KVA4"/>
<name>A0A9P0KVA4_ACAOB</name>